<protein>
    <submittedName>
        <fullName evidence="1">Uncharacterized protein</fullName>
    </submittedName>
</protein>
<dbReference type="InterPro" id="IPR010982">
    <property type="entry name" value="Lambda_DNA-bd_dom_sf"/>
</dbReference>
<evidence type="ECO:0000313" key="1">
    <source>
        <dbReference type="EMBL" id="TNJ46085.1"/>
    </source>
</evidence>
<organism evidence="1 2">
    <name type="scientific">Allotamlana fucoidanivorans</name>
    <dbReference type="NCBI Taxonomy" id="2583814"/>
    <lineage>
        <taxon>Bacteria</taxon>
        <taxon>Pseudomonadati</taxon>
        <taxon>Bacteroidota</taxon>
        <taxon>Flavobacteriia</taxon>
        <taxon>Flavobacteriales</taxon>
        <taxon>Flavobacteriaceae</taxon>
        <taxon>Allotamlana</taxon>
    </lineage>
</organism>
<gene>
    <name evidence="1" type="ORF">FGF67_03580</name>
</gene>
<proteinExistence type="predicted"/>
<dbReference type="GO" id="GO:0003677">
    <property type="term" value="F:DNA binding"/>
    <property type="evidence" value="ECO:0007669"/>
    <property type="project" value="InterPro"/>
</dbReference>
<dbReference type="OrthoDB" id="711886at2"/>
<keyword evidence="2" id="KW-1185">Reference proteome</keyword>
<dbReference type="Proteomes" id="UP000308713">
    <property type="component" value="Unassembled WGS sequence"/>
</dbReference>
<accession>A0A5C4SQL7</accession>
<dbReference type="Gene3D" id="1.10.260.40">
    <property type="entry name" value="lambda repressor-like DNA-binding domains"/>
    <property type="match status" value="1"/>
</dbReference>
<comment type="caution">
    <text evidence="1">The sequence shown here is derived from an EMBL/GenBank/DDBJ whole genome shotgun (WGS) entry which is preliminary data.</text>
</comment>
<dbReference type="AlphaFoldDB" id="A0A5C4SQL7"/>
<evidence type="ECO:0000313" key="2">
    <source>
        <dbReference type="Proteomes" id="UP000308713"/>
    </source>
</evidence>
<reference evidence="1 2" key="1">
    <citation type="submission" date="2019-05" db="EMBL/GenBank/DDBJ databases">
        <title>Tamlana fucoidanivorans sp. nov., isolated from the surface of algae collected from Fujian province in China.</title>
        <authorList>
            <person name="Li J."/>
        </authorList>
    </citation>
    <scope>NUCLEOTIDE SEQUENCE [LARGE SCALE GENOMIC DNA]</scope>
    <source>
        <strain evidence="1 2">CW2-9</strain>
    </source>
</reference>
<dbReference type="RefSeq" id="WP_158293172.1">
    <property type="nucleotide sequence ID" value="NZ_CP074074.1"/>
</dbReference>
<dbReference type="EMBL" id="VDCS01000003">
    <property type="protein sequence ID" value="TNJ46085.1"/>
    <property type="molecule type" value="Genomic_DNA"/>
</dbReference>
<name>A0A5C4SQL7_9FLAO</name>
<sequence>MPSNKNNQKIYLTSKYVCKYISEEWLIDGKSTREYGKIYGVHKNTIEKIMEKDGYNLPLYTLSIICFNKGVKLSDFFKLVENKYGGKLNDSFILK</sequence>